<dbReference type="InterPro" id="IPR012337">
    <property type="entry name" value="RNaseH-like_sf"/>
</dbReference>
<evidence type="ECO:0000259" key="3">
    <source>
        <dbReference type="PROSITE" id="PS50994"/>
    </source>
</evidence>
<gene>
    <name evidence="4" type="ORF">M0R45_036662</name>
</gene>
<dbReference type="InterPro" id="IPR001584">
    <property type="entry name" value="Integrase_cat-core"/>
</dbReference>
<feature type="compositionally biased region" description="Polar residues" evidence="2">
    <location>
        <begin position="99"/>
        <end position="117"/>
    </location>
</feature>
<feature type="compositionally biased region" description="Low complexity" evidence="2">
    <location>
        <begin position="1"/>
        <end position="48"/>
    </location>
</feature>
<dbReference type="GO" id="GO:0006508">
    <property type="term" value="P:proteolysis"/>
    <property type="evidence" value="ECO:0007669"/>
    <property type="project" value="UniProtKB-KW"/>
</dbReference>
<feature type="region of interest" description="Disordered" evidence="2">
    <location>
        <begin position="1"/>
        <end position="58"/>
    </location>
</feature>
<feature type="region of interest" description="Disordered" evidence="2">
    <location>
        <begin position="720"/>
        <end position="781"/>
    </location>
</feature>
<accession>A0AAW1W096</accession>
<evidence type="ECO:0000313" key="4">
    <source>
        <dbReference type="EMBL" id="KAK9912822.1"/>
    </source>
</evidence>
<comment type="caution">
    <text evidence="4">The sequence shown here is derived from an EMBL/GenBank/DDBJ whole genome shotgun (WGS) entry which is preliminary data.</text>
</comment>
<dbReference type="GO" id="GO:0008233">
    <property type="term" value="F:peptidase activity"/>
    <property type="evidence" value="ECO:0007669"/>
    <property type="project" value="UniProtKB-KW"/>
</dbReference>
<feature type="compositionally biased region" description="Polar residues" evidence="2">
    <location>
        <begin position="745"/>
        <end position="757"/>
    </location>
</feature>
<feature type="region of interest" description="Disordered" evidence="2">
    <location>
        <begin position="660"/>
        <end position="695"/>
    </location>
</feature>
<dbReference type="Proteomes" id="UP001457282">
    <property type="component" value="Unassembled WGS sequence"/>
</dbReference>
<evidence type="ECO:0000256" key="1">
    <source>
        <dbReference type="ARBA" id="ARBA00022670"/>
    </source>
</evidence>
<dbReference type="InterPro" id="IPR054722">
    <property type="entry name" value="PolX-like_BBD"/>
</dbReference>
<organism evidence="4 5">
    <name type="scientific">Rubus argutus</name>
    <name type="common">Southern blackberry</name>
    <dbReference type="NCBI Taxonomy" id="59490"/>
    <lineage>
        <taxon>Eukaryota</taxon>
        <taxon>Viridiplantae</taxon>
        <taxon>Streptophyta</taxon>
        <taxon>Embryophyta</taxon>
        <taxon>Tracheophyta</taxon>
        <taxon>Spermatophyta</taxon>
        <taxon>Magnoliopsida</taxon>
        <taxon>eudicotyledons</taxon>
        <taxon>Gunneridae</taxon>
        <taxon>Pentapetalae</taxon>
        <taxon>rosids</taxon>
        <taxon>fabids</taxon>
        <taxon>Rosales</taxon>
        <taxon>Rosaceae</taxon>
        <taxon>Rosoideae</taxon>
        <taxon>Rosoideae incertae sedis</taxon>
        <taxon>Rubus</taxon>
    </lineage>
</organism>
<dbReference type="EMBL" id="JBEDUW010000007">
    <property type="protein sequence ID" value="KAK9912822.1"/>
    <property type="molecule type" value="Genomic_DNA"/>
</dbReference>
<dbReference type="InterPro" id="IPR039537">
    <property type="entry name" value="Retrotran_Ty1/copia-like"/>
</dbReference>
<feature type="domain" description="Integrase catalytic" evidence="3">
    <location>
        <begin position="419"/>
        <end position="585"/>
    </location>
</feature>
<evidence type="ECO:0000256" key="2">
    <source>
        <dbReference type="SAM" id="MobiDB-lite"/>
    </source>
</evidence>
<dbReference type="PANTHER" id="PTHR42648">
    <property type="entry name" value="TRANSPOSASE, PUTATIVE-RELATED"/>
    <property type="match status" value="1"/>
</dbReference>
<sequence length="938" mass="102948">MIAKSSSPNASVSQASASNVPSSPSCSSTSSQSSTPTTPTVPPGFSSPMLGTVSQSSPNSYVPISPLPYGYGTVNPYAMFNPMQMGPMSGFYAGRSSANGNTNFQSGNRGQQNNYQRRTGDNYGGFNNSRNAGFGFNRSNAGNSLTCQLCGRVGHGAKTCRTLSNFQQSNSSSDISCQYCGKDNHTADRCFFLIGFPGQQQQQNSSSHQASAMLATNQYTPQYWLADSGATNHMTSDAQVLSNITSMPTSDSVQVGNGAQLPVTHFGNTKLGSLILKNVLLIPELAAHLLSIYQLCKQNNCSVWFDEFMCIIQDKVLGKILFKGLSKHGLYPIPFDLPLLQASTSGFSQSTSVLNKAFLGKSVKHSLWHQRFGHPSNEIVTVMLNKTGISSLPSSNSSICEPCLLGKFHKLPFPKSVSRCQKPFELVHSDVWGPSPHLSIDGFRYFVLFIDDCTRFTWIFPMKNKSEVFQYFQYLCALIQNQFSTSVKTLRSDGGGEYMSLKFKEFLNLKGIIHQVSCPHSPKQNGVSERKNRHLRETTVTLLQNASLPPLFWYHACAISTYLINRMPTPTLNMISPFECLYNQLPPVDMLRVFGCACYPLMTPYRANKLQPKTVRCIFVGFANGYKGYICFNPLSRKFIISRHVFFDESLFPYASVTSSSASSNQHNASSTQISSAVMTSSPRAYTQSTSQQLPTPVQLHHPVIPLPQVVHPLLNSSPTSPISTCNEDQSHNPPFCDFIDNDPVLSTSSSPTENIGTSSTNSSSDTASDSSPFGPHIDTSIQFQENDGSLSIQTQPGAGTISVILDCVPDRPASQISSSNILHPVDGITEAPINDHPMLTRSKRGVFKKKCFLSILSQVNADPCDTEPLNYKSALHIPEWKQAMQEEYAALMNQNTWSLVPLPPDKNLVSCKWLFKLKRNADGSIARHKARLLLIIT</sequence>
<feature type="compositionally biased region" description="Low complexity" evidence="2">
    <location>
        <begin position="660"/>
        <end position="673"/>
    </location>
</feature>
<dbReference type="GO" id="GO:0003676">
    <property type="term" value="F:nucleic acid binding"/>
    <property type="evidence" value="ECO:0007669"/>
    <property type="project" value="InterPro"/>
</dbReference>
<feature type="compositionally biased region" description="Polar residues" evidence="2">
    <location>
        <begin position="674"/>
        <end position="695"/>
    </location>
</feature>
<dbReference type="Pfam" id="PF00665">
    <property type="entry name" value="rve"/>
    <property type="match status" value="1"/>
</dbReference>
<dbReference type="InterPro" id="IPR036875">
    <property type="entry name" value="Znf_CCHC_sf"/>
</dbReference>
<evidence type="ECO:0000313" key="5">
    <source>
        <dbReference type="Proteomes" id="UP001457282"/>
    </source>
</evidence>
<keyword evidence="1" id="KW-0378">Hydrolase</keyword>
<dbReference type="AlphaFoldDB" id="A0AAW1W096"/>
<dbReference type="PROSITE" id="PS50994">
    <property type="entry name" value="INTEGRASE"/>
    <property type="match status" value="1"/>
</dbReference>
<keyword evidence="1" id="KW-0645">Protease</keyword>
<reference evidence="4 5" key="1">
    <citation type="journal article" date="2023" name="G3 (Bethesda)">
        <title>A chromosome-length genome assembly and annotation of blackberry (Rubus argutus, cv. 'Hillquist').</title>
        <authorList>
            <person name="Bruna T."/>
            <person name="Aryal R."/>
            <person name="Dudchenko O."/>
            <person name="Sargent D.J."/>
            <person name="Mead D."/>
            <person name="Buti M."/>
            <person name="Cavallini A."/>
            <person name="Hytonen T."/>
            <person name="Andres J."/>
            <person name="Pham M."/>
            <person name="Weisz D."/>
            <person name="Mascagni F."/>
            <person name="Usai G."/>
            <person name="Natali L."/>
            <person name="Bassil N."/>
            <person name="Fernandez G.E."/>
            <person name="Lomsadze A."/>
            <person name="Armour M."/>
            <person name="Olukolu B."/>
            <person name="Poorten T."/>
            <person name="Britton C."/>
            <person name="Davik J."/>
            <person name="Ashrafi H."/>
            <person name="Aiden E.L."/>
            <person name="Borodovsky M."/>
            <person name="Worthington M."/>
        </authorList>
    </citation>
    <scope>NUCLEOTIDE SEQUENCE [LARGE SCALE GENOMIC DNA]</scope>
    <source>
        <strain evidence="4">PI 553951</strain>
    </source>
</reference>
<dbReference type="SUPFAM" id="SSF57756">
    <property type="entry name" value="Retrovirus zinc finger-like domains"/>
    <property type="match status" value="1"/>
</dbReference>
<dbReference type="GO" id="GO:0008270">
    <property type="term" value="F:zinc ion binding"/>
    <property type="evidence" value="ECO:0007669"/>
    <property type="project" value="InterPro"/>
</dbReference>
<dbReference type="Pfam" id="PF22936">
    <property type="entry name" value="Pol_BBD"/>
    <property type="match status" value="1"/>
</dbReference>
<name>A0AAW1W096_RUBAR</name>
<keyword evidence="5" id="KW-1185">Reference proteome</keyword>
<dbReference type="PANTHER" id="PTHR42648:SF26">
    <property type="entry name" value="INTEGRASE CATALYTIC DOMAIN-CONTAINING PROTEIN"/>
    <property type="match status" value="1"/>
</dbReference>
<dbReference type="InterPro" id="IPR025724">
    <property type="entry name" value="GAG-pre-integrase_dom"/>
</dbReference>
<dbReference type="Gene3D" id="4.10.60.10">
    <property type="entry name" value="Zinc finger, CCHC-type"/>
    <property type="match status" value="1"/>
</dbReference>
<feature type="region of interest" description="Disordered" evidence="2">
    <location>
        <begin position="99"/>
        <end position="124"/>
    </location>
</feature>
<dbReference type="InterPro" id="IPR036397">
    <property type="entry name" value="RNaseH_sf"/>
</dbReference>
<dbReference type="Pfam" id="PF13976">
    <property type="entry name" value="gag_pre-integrs"/>
    <property type="match status" value="1"/>
</dbReference>
<dbReference type="GO" id="GO:0015074">
    <property type="term" value="P:DNA integration"/>
    <property type="evidence" value="ECO:0007669"/>
    <property type="project" value="InterPro"/>
</dbReference>
<proteinExistence type="predicted"/>
<dbReference type="Pfam" id="PF25597">
    <property type="entry name" value="SH3_retrovirus"/>
    <property type="match status" value="1"/>
</dbReference>
<dbReference type="Gene3D" id="3.30.420.10">
    <property type="entry name" value="Ribonuclease H-like superfamily/Ribonuclease H"/>
    <property type="match status" value="1"/>
</dbReference>
<dbReference type="SUPFAM" id="SSF53098">
    <property type="entry name" value="Ribonuclease H-like"/>
    <property type="match status" value="1"/>
</dbReference>
<dbReference type="InterPro" id="IPR057670">
    <property type="entry name" value="SH3_retrovirus"/>
</dbReference>
<protein>
    <recommendedName>
        <fullName evidence="3">Integrase catalytic domain-containing protein</fullName>
    </recommendedName>
</protein>
<feature type="compositionally biased region" description="Low complexity" evidence="2">
    <location>
        <begin position="758"/>
        <end position="772"/>
    </location>
</feature>